<dbReference type="EMBL" id="JAVFKN010000014">
    <property type="protein sequence ID" value="MDQ5769120.1"/>
    <property type="molecule type" value="Genomic_DNA"/>
</dbReference>
<proteinExistence type="predicted"/>
<evidence type="ECO:0000313" key="2">
    <source>
        <dbReference type="EMBL" id="WML87279.1"/>
    </source>
</evidence>
<dbReference type="EMBL" id="CP133217">
    <property type="protein sequence ID" value="WML87279.1"/>
    <property type="molecule type" value="Genomic_DNA"/>
</dbReference>
<dbReference type="Proteomes" id="UP001223336">
    <property type="component" value="Unassembled WGS sequence"/>
</dbReference>
<dbReference type="AlphaFoldDB" id="A0AA51R1Y8"/>
<gene>
    <name evidence="1" type="ORF">RCC75_11305</name>
    <name evidence="2" type="ORF">RCG00_02715</name>
</gene>
<keyword evidence="3" id="KW-1185">Reference proteome</keyword>
<evidence type="ECO:0000313" key="1">
    <source>
        <dbReference type="EMBL" id="MDQ5769120.1"/>
    </source>
</evidence>
<reference evidence="2 3" key="1">
    <citation type="submission" date="2023-08" db="EMBL/GenBank/DDBJ databases">
        <title>New molecular markers tilS and rpoB for phylogenetic and monitoring studies of the genus Thiothrix biodiversity.</title>
        <authorList>
            <person name="Ravin N.V."/>
            <person name="Smolyakov D."/>
            <person name="Markov N.D."/>
            <person name="Beletsky A.V."/>
            <person name="Mardanov A.V."/>
            <person name="Rudenko T.S."/>
            <person name="Grabovich M.Y."/>
        </authorList>
    </citation>
    <scope>NUCLEOTIDE SEQUENCE</scope>
    <source>
        <strain evidence="2">DNT52</strain>
        <strain evidence="1 3">H33</strain>
    </source>
</reference>
<organism evidence="2">
    <name type="scientific">Thiothrix subterranea</name>
    <dbReference type="NCBI Taxonomy" id="2735563"/>
    <lineage>
        <taxon>Bacteria</taxon>
        <taxon>Pseudomonadati</taxon>
        <taxon>Pseudomonadota</taxon>
        <taxon>Gammaproteobacteria</taxon>
        <taxon>Thiotrichales</taxon>
        <taxon>Thiotrichaceae</taxon>
        <taxon>Thiothrix</taxon>
    </lineage>
</organism>
<accession>A0AA51R1Y8</accession>
<evidence type="ECO:0000313" key="3">
    <source>
        <dbReference type="Proteomes" id="UP001223336"/>
    </source>
</evidence>
<dbReference type="Proteomes" id="UP001229862">
    <property type="component" value="Chromosome"/>
</dbReference>
<protein>
    <submittedName>
        <fullName evidence="2">Uncharacterized protein</fullName>
    </submittedName>
</protein>
<dbReference type="RefSeq" id="WP_308135037.1">
    <property type="nucleotide sequence ID" value="NZ_CP133197.1"/>
</dbReference>
<name>A0AA51R1Y8_9GAMM</name>
<sequence>MNIHQLHIADQNSVHAGMQECTPCETSPRPETSRYWPKVRMQRRYQNGMPDERLSIEIANPCSDIILRHVKIAFLSTGPQNHLKNGNPVVKFAPTHGIEFGDIAHSSDTHKLSSVTRDIIMIEHQANADGRQIYAGICFTACTKTGEVKHYGYLLFKSNVLPAQVAFEQAA</sequence>